<feature type="compositionally biased region" description="Basic residues" evidence="1">
    <location>
        <begin position="42"/>
        <end position="52"/>
    </location>
</feature>
<protein>
    <submittedName>
        <fullName evidence="4">Protein PF14_0175</fullName>
    </submittedName>
</protein>
<dbReference type="Pfam" id="PF00651">
    <property type="entry name" value="BTB"/>
    <property type="match status" value="1"/>
</dbReference>
<evidence type="ECO:0000313" key="3">
    <source>
        <dbReference type="Proteomes" id="UP000694925"/>
    </source>
</evidence>
<feature type="domain" description="BTB" evidence="2">
    <location>
        <begin position="319"/>
        <end position="420"/>
    </location>
</feature>
<dbReference type="InterPro" id="IPR011333">
    <property type="entry name" value="SKP1/BTB/POZ_sf"/>
</dbReference>
<evidence type="ECO:0000256" key="1">
    <source>
        <dbReference type="SAM" id="MobiDB-lite"/>
    </source>
</evidence>
<dbReference type="CDD" id="cd22999">
    <property type="entry name" value="SAP_SLX4"/>
    <property type="match status" value="1"/>
</dbReference>
<dbReference type="GeneID" id="108624725"/>
<feature type="region of interest" description="Disordered" evidence="1">
    <location>
        <begin position="1"/>
        <end position="88"/>
    </location>
</feature>
<proteinExistence type="predicted"/>
<dbReference type="InterPro" id="IPR000210">
    <property type="entry name" value="BTB/POZ_dom"/>
</dbReference>
<dbReference type="RefSeq" id="XP_026669133.1">
    <property type="nucleotide sequence ID" value="XM_026813332.1"/>
</dbReference>
<dbReference type="Proteomes" id="UP000694925">
    <property type="component" value="Unplaced"/>
</dbReference>
<gene>
    <name evidence="4" type="primary">LOC108624725</name>
</gene>
<dbReference type="GO" id="GO:0033557">
    <property type="term" value="C:Slx1-Slx4 complex"/>
    <property type="evidence" value="ECO:0007669"/>
    <property type="project" value="TreeGrafter"/>
</dbReference>
<dbReference type="SUPFAM" id="SSF54695">
    <property type="entry name" value="POZ domain"/>
    <property type="match status" value="1"/>
</dbReference>
<dbReference type="PANTHER" id="PTHR21541:SF3">
    <property type="entry name" value="STRUCTURE-SPECIFIC ENDONUCLEASE SUBUNIT SLX4"/>
    <property type="match status" value="1"/>
</dbReference>
<dbReference type="GO" id="GO:0000712">
    <property type="term" value="P:resolution of meiotic recombination intermediates"/>
    <property type="evidence" value="ECO:0007669"/>
    <property type="project" value="TreeGrafter"/>
</dbReference>
<dbReference type="AlphaFoldDB" id="A0AAJ7S0G7"/>
<feature type="compositionally biased region" description="Low complexity" evidence="1">
    <location>
        <begin position="77"/>
        <end position="88"/>
    </location>
</feature>
<name>A0AAJ7S0G7_9HYME</name>
<organism evidence="3 4">
    <name type="scientific">Ceratina calcarata</name>
    <dbReference type="NCBI Taxonomy" id="156304"/>
    <lineage>
        <taxon>Eukaryota</taxon>
        <taxon>Metazoa</taxon>
        <taxon>Ecdysozoa</taxon>
        <taxon>Arthropoda</taxon>
        <taxon>Hexapoda</taxon>
        <taxon>Insecta</taxon>
        <taxon>Pterygota</taxon>
        <taxon>Neoptera</taxon>
        <taxon>Endopterygota</taxon>
        <taxon>Hymenoptera</taxon>
        <taxon>Apocrita</taxon>
        <taxon>Aculeata</taxon>
        <taxon>Apoidea</taxon>
        <taxon>Anthophila</taxon>
        <taxon>Apidae</taxon>
        <taxon>Ceratina</taxon>
        <taxon>Zadontomerus</taxon>
    </lineage>
</organism>
<sequence length="1219" mass="139531">MDEHEDIISHNMSVVPEDDSLADFKSPKQSCITKVTESSNSQRRKTARKLKSSAKSQKELNKQRLERKRNLQSAQPSIESSFFKSKNSSDNEAVSNVKVALVCPLCFKTFKDHDSRVLHMKICAFRNNIPTKKLLEAIELQNRQEDERKSLGLLAGPAVQGKKKAIISSRKIPYEENDFELALALSKSLQEAEEVDAINECEILPEVSDPFMTDVTESAHQEKKRAQLERFGFANSKPPVVKAKRSMFTSPKEIQIENINLDFPDNTYNIELNEIKKDICSIEKIYEVSSIDTNENCKNCQNKQFTNTVIANWYSTLNDSSASDIIIFVQSDKHIWAHRLVFYVQCPNVLLDVTPNKSLEFPTIKEKVDWTDISYNIALAFLEFIYCGIIKNHAHVLENITSFTTLRNLARKYKIKELFTFLQMKDVEMKGEKSEENKVEKLIPKETDNLNLSNNNVHNLLHDSKDCKLDENEKFNKEDLKERITHKTEFVTIELTNDTYTKELLKEGIDLSEISILQNTNLSPDLFDDSNINTKSNEMKNKTEHSIDKIDVEKIKVVDEYSVLDSNNQKSNRKSEDTITYKSIEENADLLPNVTYFTTPKRSRYSNSESAKNDISIFIEKCRKENAKSISELDSEISVTLTPLKPNRNPFHIDQDDSTDGVIKGALKNKHGLSVFDCQEDPDLKDVETPIVENDINMCIDLDESKDEIRSKLNIEEENKSSSMNDSIINTEKEFEEGAIYSIFRNSLHKSTQSLTNTDSEEDATCSDFDTTGIEMSMYSKYKKTHKDNSIIKYRNFVKKHVLPSNVKDRELDECKENDNTDSDILSLSDTDTEAELSIVQEYSQTETKRLSFNSKEYEQAPRRDLCDFTNKCLTDNKNNRSSTNIMSPSIIKDSIKNPDQNNLCTLKYSKSESNIDLEVMRKCSLNSNINERNSSISPVLISSSPEFDFDNPSTYNCNEIKTNESVSRPLNFDDIFENSVYLANVHIDNYDDDSDTSIFTKKADERNVCAAEVDKISTLSKVNSSVVEKSKHNKKSTTVKESARKFLRKSVSETSVQINKKNNKNCISQGYSNSQCNFKKNVNVNRSPEFIRDSVTPPPNYNNMETPKLCAELNKYGLKPQKRKRAIQLLSYIYNELHPIVSGTSKNVESELSTIFSEDDEPPMKKVNHTNNDGDNRQLVLSLEKDTQEPLYIIDEEKQFDDNEFTPMMDNALDIKDI</sequence>
<feature type="compositionally biased region" description="Polar residues" evidence="1">
    <location>
        <begin position="27"/>
        <end position="41"/>
    </location>
</feature>
<dbReference type="KEGG" id="ccal:108624725"/>
<dbReference type="Gene3D" id="3.30.710.10">
    <property type="entry name" value="Potassium Channel Kv1.1, Chain A"/>
    <property type="match status" value="1"/>
</dbReference>
<evidence type="ECO:0000259" key="2">
    <source>
        <dbReference type="Pfam" id="PF00651"/>
    </source>
</evidence>
<keyword evidence="3" id="KW-1185">Reference proteome</keyword>
<feature type="non-terminal residue" evidence="4">
    <location>
        <position position="1219"/>
    </location>
</feature>
<dbReference type="PANTHER" id="PTHR21541">
    <property type="entry name" value="BTB POZ DOMAIN CONTAINING 12"/>
    <property type="match status" value="1"/>
</dbReference>
<reference evidence="4" key="1">
    <citation type="submission" date="2025-08" db="UniProtKB">
        <authorList>
            <consortium name="RefSeq"/>
        </authorList>
    </citation>
    <scope>IDENTIFICATION</scope>
    <source>
        <tissue evidence="4">Whole body</tissue>
    </source>
</reference>
<evidence type="ECO:0000313" key="4">
    <source>
        <dbReference type="RefSeq" id="XP_026669133.1"/>
    </source>
</evidence>
<accession>A0AAJ7S0G7</accession>